<evidence type="ECO:0000256" key="2">
    <source>
        <dbReference type="ARBA" id="ARBA00023043"/>
    </source>
</evidence>
<dbReference type="InterPro" id="IPR036770">
    <property type="entry name" value="Ankyrin_rpt-contain_sf"/>
</dbReference>
<dbReference type="PANTHER" id="PTHR24198:SF165">
    <property type="entry name" value="ANKYRIN REPEAT-CONTAINING PROTEIN-RELATED"/>
    <property type="match status" value="1"/>
</dbReference>
<feature type="repeat" description="ANK" evidence="3">
    <location>
        <begin position="175"/>
        <end position="207"/>
    </location>
</feature>
<comment type="caution">
    <text evidence="4">The sequence shown here is derived from an EMBL/GenBank/DDBJ whole genome shotgun (WGS) entry which is preliminary data.</text>
</comment>
<feature type="repeat" description="ANK" evidence="3">
    <location>
        <begin position="472"/>
        <end position="504"/>
    </location>
</feature>
<evidence type="ECO:0000313" key="4">
    <source>
        <dbReference type="EMBL" id="KAH0540659.1"/>
    </source>
</evidence>
<evidence type="ECO:0000256" key="1">
    <source>
        <dbReference type="ARBA" id="ARBA00022737"/>
    </source>
</evidence>
<evidence type="ECO:0000256" key="3">
    <source>
        <dbReference type="PROSITE-ProRule" id="PRU00023"/>
    </source>
</evidence>
<accession>A0AAV7I3V8</accession>
<feature type="repeat" description="ANK" evidence="3">
    <location>
        <begin position="423"/>
        <end position="455"/>
    </location>
</feature>
<proteinExistence type="predicted"/>
<keyword evidence="2 3" id="KW-0040">ANK repeat</keyword>
<dbReference type="Proteomes" id="UP000826195">
    <property type="component" value="Unassembled WGS sequence"/>
</dbReference>
<dbReference type="SMART" id="SM00248">
    <property type="entry name" value="ANK"/>
    <property type="match status" value="11"/>
</dbReference>
<dbReference type="SUPFAM" id="SSF48403">
    <property type="entry name" value="Ankyrin repeat"/>
    <property type="match status" value="2"/>
</dbReference>
<dbReference type="Gene3D" id="1.25.40.20">
    <property type="entry name" value="Ankyrin repeat-containing domain"/>
    <property type="match status" value="4"/>
</dbReference>
<organism evidence="4 5">
    <name type="scientific">Cotesia glomerata</name>
    <name type="common">Lepidopteran parasitic wasp</name>
    <name type="synonym">Apanteles glomeratus</name>
    <dbReference type="NCBI Taxonomy" id="32391"/>
    <lineage>
        <taxon>Eukaryota</taxon>
        <taxon>Metazoa</taxon>
        <taxon>Ecdysozoa</taxon>
        <taxon>Arthropoda</taxon>
        <taxon>Hexapoda</taxon>
        <taxon>Insecta</taxon>
        <taxon>Pterygota</taxon>
        <taxon>Neoptera</taxon>
        <taxon>Endopterygota</taxon>
        <taxon>Hymenoptera</taxon>
        <taxon>Apocrita</taxon>
        <taxon>Ichneumonoidea</taxon>
        <taxon>Braconidae</taxon>
        <taxon>Microgastrinae</taxon>
        <taxon>Cotesia</taxon>
    </lineage>
</organism>
<dbReference type="Pfam" id="PF00023">
    <property type="entry name" value="Ank"/>
    <property type="match status" value="3"/>
</dbReference>
<dbReference type="AlphaFoldDB" id="A0AAV7I3V8"/>
<gene>
    <name evidence="4" type="ORF">KQX54_018898</name>
</gene>
<dbReference type="PROSITE" id="PS50297">
    <property type="entry name" value="ANK_REP_REGION"/>
    <property type="match status" value="7"/>
</dbReference>
<dbReference type="PRINTS" id="PR01415">
    <property type="entry name" value="ANKYRIN"/>
</dbReference>
<dbReference type="EMBL" id="JAHXZJ010002609">
    <property type="protein sequence ID" value="KAH0540659.1"/>
    <property type="molecule type" value="Genomic_DNA"/>
</dbReference>
<dbReference type="PROSITE" id="PS50088">
    <property type="entry name" value="ANK_REPEAT"/>
    <property type="match status" value="7"/>
</dbReference>
<dbReference type="Pfam" id="PF12796">
    <property type="entry name" value="Ank_2"/>
    <property type="match status" value="3"/>
</dbReference>
<feature type="repeat" description="ANK" evidence="3">
    <location>
        <begin position="224"/>
        <end position="256"/>
    </location>
</feature>
<sequence>MFCDKNNSNLLTLPITDITQINLGVARYLLERRLICVDTLIGGKNLPVYEPTLLHVAIWNADEKLFHYLMNKGANIHKSFETYGSALHVAVYKATWNLQIIDRLIQAGAPIDAREFSRQWTPLHVACSLGRADIVMLLLTRGADINAKISSGSPVRLPPGDTHLFTADVNSASVYRGTPLPFAVAVGNFKIVQLLIKYGANIDFVSTIQGNAARSSIFGAEGVVSLTALHVAVNLQNKEMVEILLINGAATDMSVGTFGTPLYSAVQGIESKIVHHLLNAEAGTKILRHEKLAIQKLIRENHPGITSFSPDMSSFIYSARSKKYATWNLRIIDRLIQAGVPINAREFSRQWTPLHVACYLGRDDIVMLLLTHGTEVNSTINSRSPVRLPSGETPLHVAIEFNQEKIVELLCRCKVGINLASVYRGTPLSFAVAVGNFKIVQLLINCGADVDYVFTIQGSAARRSMLSAEGDISLTALHVAVNLQNIGMVEILLINGAAIDMSVGTFGTPLYSVVQHVDSKIVHHLLNAGASDNILRQEKLAIQNLIRKNHPDITSLSPDISSFIYLTRSKKCVNPMKK</sequence>
<feature type="repeat" description="ANK" evidence="3">
    <location>
        <begin position="118"/>
        <end position="150"/>
    </location>
</feature>
<feature type="repeat" description="ANK" evidence="3">
    <location>
        <begin position="349"/>
        <end position="381"/>
    </location>
</feature>
<dbReference type="InterPro" id="IPR002110">
    <property type="entry name" value="Ankyrin_rpt"/>
</dbReference>
<evidence type="ECO:0000313" key="5">
    <source>
        <dbReference type="Proteomes" id="UP000826195"/>
    </source>
</evidence>
<keyword evidence="1" id="KW-0677">Repeat</keyword>
<name>A0AAV7I3V8_COTGL</name>
<keyword evidence="5" id="KW-1185">Reference proteome</keyword>
<dbReference type="PANTHER" id="PTHR24198">
    <property type="entry name" value="ANKYRIN REPEAT AND PROTEIN KINASE DOMAIN-CONTAINING PROTEIN"/>
    <property type="match status" value="1"/>
</dbReference>
<feature type="repeat" description="ANK" evidence="3">
    <location>
        <begin position="390"/>
        <end position="422"/>
    </location>
</feature>
<protein>
    <submittedName>
        <fullName evidence="4">Uncharacterized protein</fullName>
    </submittedName>
</protein>
<reference evidence="4 5" key="1">
    <citation type="journal article" date="2021" name="J. Hered.">
        <title>A chromosome-level genome assembly of the parasitoid wasp, Cotesia glomerata (Hymenoptera: Braconidae).</title>
        <authorList>
            <person name="Pinto B.J."/>
            <person name="Weis J.J."/>
            <person name="Gamble T."/>
            <person name="Ode P.J."/>
            <person name="Paul R."/>
            <person name="Zaspel J.M."/>
        </authorList>
    </citation>
    <scope>NUCLEOTIDE SEQUENCE [LARGE SCALE GENOMIC DNA]</scope>
    <source>
        <strain evidence="4">CgM1</strain>
    </source>
</reference>